<reference evidence="2" key="1">
    <citation type="journal article" date="2020" name="Stud. Mycol.">
        <title>101 Dothideomycetes genomes: a test case for predicting lifestyles and emergence of pathogens.</title>
        <authorList>
            <person name="Haridas S."/>
            <person name="Albert R."/>
            <person name="Binder M."/>
            <person name="Bloem J."/>
            <person name="Labutti K."/>
            <person name="Salamov A."/>
            <person name="Andreopoulos B."/>
            <person name="Baker S."/>
            <person name="Barry K."/>
            <person name="Bills G."/>
            <person name="Bluhm B."/>
            <person name="Cannon C."/>
            <person name="Castanera R."/>
            <person name="Culley D."/>
            <person name="Daum C."/>
            <person name="Ezra D."/>
            <person name="Gonzalez J."/>
            <person name="Henrissat B."/>
            <person name="Kuo A."/>
            <person name="Liang C."/>
            <person name="Lipzen A."/>
            <person name="Lutzoni F."/>
            <person name="Magnuson J."/>
            <person name="Mondo S."/>
            <person name="Nolan M."/>
            <person name="Ohm R."/>
            <person name="Pangilinan J."/>
            <person name="Park H.-J."/>
            <person name="Ramirez L."/>
            <person name="Alfaro M."/>
            <person name="Sun H."/>
            <person name="Tritt A."/>
            <person name="Yoshinaga Y."/>
            <person name="Zwiers L.-H."/>
            <person name="Turgeon B."/>
            <person name="Goodwin S."/>
            <person name="Spatafora J."/>
            <person name="Crous P."/>
            <person name="Grigoriev I."/>
        </authorList>
    </citation>
    <scope>NUCLEOTIDE SEQUENCE</scope>
    <source>
        <strain evidence="2">ATCC 16933</strain>
    </source>
</reference>
<protein>
    <submittedName>
        <fullName evidence="2">Uncharacterized protein</fullName>
    </submittedName>
</protein>
<gene>
    <name evidence="2" type="ORF">BDY21DRAFT_352403</name>
</gene>
<accession>A0A6A6NS95</accession>
<dbReference type="Proteomes" id="UP000799766">
    <property type="component" value="Unassembled WGS sequence"/>
</dbReference>
<proteinExistence type="predicted"/>
<name>A0A6A6NS95_9PEZI</name>
<organism evidence="2 3">
    <name type="scientific">Lineolata rhizophorae</name>
    <dbReference type="NCBI Taxonomy" id="578093"/>
    <lineage>
        <taxon>Eukaryota</taxon>
        <taxon>Fungi</taxon>
        <taxon>Dikarya</taxon>
        <taxon>Ascomycota</taxon>
        <taxon>Pezizomycotina</taxon>
        <taxon>Dothideomycetes</taxon>
        <taxon>Dothideomycetes incertae sedis</taxon>
        <taxon>Lineolatales</taxon>
        <taxon>Lineolataceae</taxon>
        <taxon>Lineolata</taxon>
    </lineage>
</organism>
<dbReference type="EMBL" id="MU001690">
    <property type="protein sequence ID" value="KAF2454670.1"/>
    <property type="molecule type" value="Genomic_DNA"/>
</dbReference>
<evidence type="ECO:0000313" key="3">
    <source>
        <dbReference type="Proteomes" id="UP000799766"/>
    </source>
</evidence>
<feature type="region of interest" description="Disordered" evidence="1">
    <location>
        <begin position="1"/>
        <end position="65"/>
    </location>
</feature>
<evidence type="ECO:0000256" key="1">
    <source>
        <dbReference type="SAM" id="MobiDB-lite"/>
    </source>
</evidence>
<evidence type="ECO:0000313" key="2">
    <source>
        <dbReference type="EMBL" id="KAF2454670.1"/>
    </source>
</evidence>
<sequence>MRAHAHAHQSRKFRPSPARRRLMPSIPLVEGCRADDASPRASPYESQPRYAPAGATRPGLQAPRPFSARRRGLVFGRLLARKRAWRTSPCPSCWELGSCNGCPAPAASLDPAC</sequence>
<dbReference type="AlphaFoldDB" id="A0A6A6NS95"/>
<keyword evidence="3" id="KW-1185">Reference proteome</keyword>
<feature type="compositionally biased region" description="Basic residues" evidence="1">
    <location>
        <begin position="1"/>
        <end position="22"/>
    </location>
</feature>